<evidence type="ECO:0000313" key="2">
    <source>
        <dbReference type="Proteomes" id="UP001141806"/>
    </source>
</evidence>
<name>A0A9Q0R3N3_9MAGN</name>
<comment type="caution">
    <text evidence="1">The sequence shown here is derived from an EMBL/GenBank/DDBJ whole genome shotgun (WGS) entry which is preliminary data.</text>
</comment>
<evidence type="ECO:0000313" key="1">
    <source>
        <dbReference type="EMBL" id="KAJ4982195.1"/>
    </source>
</evidence>
<dbReference type="Proteomes" id="UP001141806">
    <property type="component" value="Unassembled WGS sequence"/>
</dbReference>
<proteinExistence type="predicted"/>
<gene>
    <name evidence="1" type="ORF">NE237_033032</name>
</gene>
<reference evidence="1" key="1">
    <citation type="journal article" date="2023" name="Plant J.">
        <title>The genome of the king protea, Protea cynaroides.</title>
        <authorList>
            <person name="Chang J."/>
            <person name="Duong T.A."/>
            <person name="Schoeman C."/>
            <person name="Ma X."/>
            <person name="Roodt D."/>
            <person name="Barker N."/>
            <person name="Li Z."/>
            <person name="Van de Peer Y."/>
            <person name="Mizrachi E."/>
        </authorList>
    </citation>
    <scope>NUCLEOTIDE SEQUENCE</scope>
    <source>
        <tissue evidence="1">Young leaves</tissue>
    </source>
</reference>
<organism evidence="1 2">
    <name type="scientific">Protea cynaroides</name>
    <dbReference type="NCBI Taxonomy" id="273540"/>
    <lineage>
        <taxon>Eukaryota</taxon>
        <taxon>Viridiplantae</taxon>
        <taxon>Streptophyta</taxon>
        <taxon>Embryophyta</taxon>
        <taxon>Tracheophyta</taxon>
        <taxon>Spermatophyta</taxon>
        <taxon>Magnoliopsida</taxon>
        <taxon>Proteales</taxon>
        <taxon>Proteaceae</taxon>
        <taxon>Protea</taxon>
    </lineage>
</organism>
<keyword evidence="2" id="KW-1185">Reference proteome</keyword>
<dbReference type="AlphaFoldDB" id="A0A9Q0R3N3"/>
<dbReference type="EMBL" id="JAMYWD010000001">
    <property type="protein sequence ID" value="KAJ4982195.1"/>
    <property type="molecule type" value="Genomic_DNA"/>
</dbReference>
<protein>
    <submittedName>
        <fullName evidence="1">Uncharacterized protein</fullName>
    </submittedName>
</protein>
<sequence>MHRQRKESDCDWGLQASLTLSTGVTVFVRASGAIVGGSLFESSNAREVAGSMFTATSGMAGQTSFSAILAGRSGFKNPLSHASYGAGSRPPALIFAASASLMARRLSKGFFPRCGDGEAIPSIVCRWRFEPGVNDEEEDVGVIGCCRSEAWLDLSKVAAGALVDHRMKQEIPLGFLAGSDLTEGGHVVVFSAGSSELQELTSVYLAVMVLAVLRGIGFARCQWLNGDLLL</sequence>
<accession>A0A9Q0R3N3</accession>